<sequence length="130" mass="14344">MALWVTLVIALTCFSGLASPVPMPPSFIALRELIEELANITQDSLCNGSMVWHVNLTAGSYCPALDSLMNVTDCRAIQKTQRLLSKFCPHKPSAGQGPKPPIRDTKVEVTQFAKDLLRHLRKMVRHSVSS</sequence>
<dbReference type="RefSeq" id="XP_035870211.1">
    <property type="nucleotide sequence ID" value="XM_036014318.1"/>
</dbReference>
<evidence type="ECO:0000313" key="6">
    <source>
        <dbReference type="Proteomes" id="UP000664940"/>
    </source>
</evidence>
<comment type="subunit">
    <text evidence="1">Interacts with IL13RA2.</text>
</comment>
<proteinExistence type="predicted"/>
<accession>A0A7E6CTV7</accession>
<dbReference type="GO" id="GO:0005126">
    <property type="term" value="F:cytokine receptor binding"/>
    <property type="evidence" value="ECO:0007669"/>
    <property type="project" value="InterPro"/>
</dbReference>
<dbReference type="GeneID" id="114510342"/>
<keyword evidence="5" id="KW-1185">Reference proteome</keyword>
<dbReference type="Gene3D" id="1.20.1250.10">
    <property type="match status" value="1"/>
</dbReference>
<dbReference type="KEGG" id="pdic:114510342"/>
<dbReference type="PRINTS" id="PR01929">
    <property type="entry name" value="INTRLEUKIN13"/>
</dbReference>
<organism evidence="5 7">
    <name type="scientific">Phyllostomus discolor</name>
    <name type="common">pale spear-nosed bat</name>
    <dbReference type="NCBI Taxonomy" id="89673"/>
    <lineage>
        <taxon>Eukaryota</taxon>
        <taxon>Metazoa</taxon>
        <taxon>Chordata</taxon>
        <taxon>Craniata</taxon>
        <taxon>Vertebrata</taxon>
        <taxon>Euteleostomi</taxon>
        <taxon>Mammalia</taxon>
        <taxon>Eutheria</taxon>
        <taxon>Laurasiatheria</taxon>
        <taxon>Chiroptera</taxon>
        <taxon>Yangochiroptera</taxon>
        <taxon>Phyllostomidae</taxon>
        <taxon>Phyllostominae</taxon>
        <taxon>Phyllostomus</taxon>
    </lineage>
</organism>
<dbReference type="InterPro" id="IPR001325">
    <property type="entry name" value="IL-4/IL-13"/>
</dbReference>
<evidence type="ECO:0000313" key="4">
    <source>
        <dbReference type="EMBL" id="KAF6081476.1"/>
    </source>
</evidence>
<evidence type="ECO:0000256" key="2">
    <source>
        <dbReference type="ARBA" id="ARBA00016752"/>
    </source>
</evidence>
<dbReference type="SUPFAM" id="SSF47266">
    <property type="entry name" value="4-helical cytokines"/>
    <property type="match status" value="1"/>
</dbReference>
<dbReference type="SMART" id="SM00190">
    <property type="entry name" value="IL4_13"/>
    <property type="match status" value="1"/>
</dbReference>
<evidence type="ECO:0000313" key="5">
    <source>
        <dbReference type="Proteomes" id="UP000504628"/>
    </source>
</evidence>
<name>A0A7E6CTV7_9CHIR</name>
<reference evidence="4 6" key="1">
    <citation type="journal article" date="2020" name="Nature">
        <title>Six reference-quality genomes reveal evolution of bat adaptations.</title>
        <authorList>
            <person name="Jebb D."/>
            <person name="Huang Z."/>
            <person name="Pippel M."/>
            <person name="Hughes G.M."/>
            <person name="Lavrichenko K."/>
            <person name="Devanna P."/>
            <person name="Winkler S."/>
            <person name="Jermiin L.S."/>
            <person name="Skirmuntt E.C."/>
            <person name="Katzourakis A."/>
            <person name="Burkitt-Gray L."/>
            <person name="Ray D.A."/>
            <person name="Sullivan K.A.M."/>
            <person name="Roscito J.G."/>
            <person name="Kirilenko B.M."/>
            <person name="Davalos L.M."/>
            <person name="Corthals A.P."/>
            <person name="Power M.L."/>
            <person name="Jones G."/>
            <person name="Ransome R.D."/>
            <person name="Dechmann D.K.N."/>
            <person name="Locatelli A.G."/>
            <person name="Puechmaille S.J."/>
            <person name="Fedrigo O."/>
            <person name="Jarvis E.D."/>
            <person name="Hiller M."/>
            <person name="Vernes S.C."/>
            <person name="Myers E.W."/>
            <person name="Teeling E.C."/>
        </authorList>
    </citation>
    <scope>NUCLEOTIDE SEQUENCE [LARGE SCALE GENOMIC DNA]</scope>
    <source>
        <strain evidence="4">Bat1K_MPI-CBG_1</strain>
    </source>
</reference>
<evidence type="ECO:0000256" key="3">
    <source>
        <dbReference type="SAM" id="SignalP"/>
    </source>
</evidence>
<dbReference type="AlphaFoldDB" id="A0A7E6CTV7"/>
<dbReference type="PANTHER" id="PTHR48486:SF1">
    <property type="entry name" value="INTERLEUKIN-13"/>
    <property type="match status" value="1"/>
</dbReference>
<dbReference type="GO" id="GO:0005576">
    <property type="term" value="C:extracellular region"/>
    <property type="evidence" value="ECO:0007669"/>
    <property type="project" value="InterPro"/>
</dbReference>
<evidence type="ECO:0000256" key="1">
    <source>
        <dbReference type="ARBA" id="ARBA00011337"/>
    </source>
</evidence>
<protein>
    <recommendedName>
        <fullName evidence="2">Interleukin-13</fullName>
    </recommendedName>
</protein>
<dbReference type="Proteomes" id="UP000664940">
    <property type="component" value="Unassembled WGS sequence"/>
</dbReference>
<dbReference type="Pfam" id="PF03487">
    <property type="entry name" value="IL13"/>
    <property type="match status" value="1"/>
</dbReference>
<dbReference type="EMBL" id="JABVXQ010000013">
    <property type="protein sequence ID" value="KAF6081476.1"/>
    <property type="molecule type" value="Genomic_DNA"/>
</dbReference>
<feature type="signal peptide" evidence="3">
    <location>
        <begin position="1"/>
        <end position="18"/>
    </location>
</feature>
<dbReference type="GO" id="GO:0006955">
    <property type="term" value="P:immune response"/>
    <property type="evidence" value="ECO:0007669"/>
    <property type="project" value="InterPro"/>
</dbReference>
<dbReference type="InterPro" id="IPR020470">
    <property type="entry name" value="IL-13"/>
</dbReference>
<evidence type="ECO:0000313" key="7">
    <source>
        <dbReference type="RefSeq" id="XP_035870211.1"/>
    </source>
</evidence>
<gene>
    <name evidence="7" type="primary">IL13</name>
    <name evidence="4" type="ORF">HJG60_006678</name>
</gene>
<keyword evidence="3" id="KW-0732">Signal</keyword>
<dbReference type="CTD" id="3596"/>
<dbReference type="PANTHER" id="PTHR48486">
    <property type="entry name" value="INTERLEUKIN-13"/>
    <property type="match status" value="1"/>
</dbReference>
<reference evidence="7" key="2">
    <citation type="submission" date="2025-04" db="UniProtKB">
        <authorList>
            <consortium name="RefSeq"/>
        </authorList>
    </citation>
    <scope>IDENTIFICATION</scope>
    <source>
        <tissue evidence="7">Muscle</tissue>
    </source>
</reference>
<dbReference type="InterPro" id="IPR009079">
    <property type="entry name" value="4_helix_cytokine-like_core"/>
</dbReference>
<dbReference type="Proteomes" id="UP000504628">
    <property type="component" value="Chromosome 13"/>
</dbReference>
<feature type="chain" id="PRO_5044656826" description="Interleukin-13" evidence="3">
    <location>
        <begin position="19"/>
        <end position="130"/>
    </location>
</feature>
<dbReference type="OrthoDB" id="9447464at2759"/>